<keyword evidence="2" id="KW-0378">Hydrolase</keyword>
<sequence>MSDWKYTTVDGYRTRYKDEGTGDPIVLFHGGEFGAGGADTWRDEMIDVLVAAGHRVVVVDRLGQGMTDNPRTDDDYRMSAVVAHATAFVRSLGITGATLGGQSRGAFVASRIALENPDLCARLVIVNSATISVKYPAEGVPGTLTHKTYAQTMTGDVPTDLRIMSSTFEHLTDEFVASRVEISALPKSQEARTAFKRVAEEMYAEFEVLKNQVLKWFIGGGHRKPTLILWGVGDPTTRSSDALDLFDVMQPHVDALRLHMINRSGHWPHREYPVEVADEIRDFVARH</sequence>
<dbReference type="InterPro" id="IPR050266">
    <property type="entry name" value="AB_hydrolase_sf"/>
</dbReference>
<dbReference type="GO" id="GO:0016787">
    <property type="term" value="F:hydrolase activity"/>
    <property type="evidence" value="ECO:0007669"/>
    <property type="project" value="UniProtKB-KW"/>
</dbReference>
<dbReference type="SUPFAM" id="SSF53474">
    <property type="entry name" value="alpha/beta-Hydrolases"/>
    <property type="match status" value="1"/>
</dbReference>
<dbReference type="PRINTS" id="PR00111">
    <property type="entry name" value="ABHYDROLASE"/>
</dbReference>
<proteinExistence type="predicted"/>
<dbReference type="EMBL" id="BAAAJK010000005">
    <property type="protein sequence ID" value="GAA1383638.1"/>
    <property type="molecule type" value="Genomic_DNA"/>
</dbReference>
<evidence type="ECO:0000313" key="3">
    <source>
        <dbReference type="Proteomes" id="UP001501414"/>
    </source>
</evidence>
<dbReference type="RefSeq" id="WP_344019459.1">
    <property type="nucleotide sequence ID" value="NZ_BAAAJK010000005.1"/>
</dbReference>
<organism evidence="2 3">
    <name type="scientific">Pseudonocardia kongjuensis</name>
    <dbReference type="NCBI Taxonomy" id="102227"/>
    <lineage>
        <taxon>Bacteria</taxon>
        <taxon>Bacillati</taxon>
        <taxon>Actinomycetota</taxon>
        <taxon>Actinomycetes</taxon>
        <taxon>Pseudonocardiales</taxon>
        <taxon>Pseudonocardiaceae</taxon>
        <taxon>Pseudonocardia</taxon>
    </lineage>
</organism>
<gene>
    <name evidence="2" type="ORF">GCM10009613_13310</name>
</gene>
<feature type="domain" description="AB hydrolase-1" evidence="1">
    <location>
        <begin position="24"/>
        <end position="269"/>
    </location>
</feature>
<reference evidence="2 3" key="1">
    <citation type="journal article" date="2019" name="Int. J. Syst. Evol. Microbiol.">
        <title>The Global Catalogue of Microorganisms (GCM) 10K type strain sequencing project: providing services to taxonomists for standard genome sequencing and annotation.</title>
        <authorList>
            <consortium name="The Broad Institute Genomics Platform"/>
            <consortium name="The Broad Institute Genome Sequencing Center for Infectious Disease"/>
            <person name="Wu L."/>
            <person name="Ma J."/>
        </authorList>
    </citation>
    <scope>NUCLEOTIDE SEQUENCE [LARGE SCALE GENOMIC DNA]</scope>
    <source>
        <strain evidence="2 3">JCM 11896</strain>
    </source>
</reference>
<evidence type="ECO:0000313" key="2">
    <source>
        <dbReference type="EMBL" id="GAA1383638.1"/>
    </source>
</evidence>
<dbReference type="Gene3D" id="3.40.50.1820">
    <property type="entry name" value="alpha/beta hydrolase"/>
    <property type="match status" value="1"/>
</dbReference>
<dbReference type="InterPro" id="IPR000073">
    <property type="entry name" value="AB_hydrolase_1"/>
</dbReference>
<dbReference type="PANTHER" id="PTHR43798">
    <property type="entry name" value="MONOACYLGLYCEROL LIPASE"/>
    <property type="match status" value="1"/>
</dbReference>
<dbReference type="InterPro" id="IPR029058">
    <property type="entry name" value="AB_hydrolase_fold"/>
</dbReference>
<accession>A0ABN1XMV8</accession>
<dbReference type="Proteomes" id="UP001501414">
    <property type="component" value="Unassembled WGS sequence"/>
</dbReference>
<evidence type="ECO:0000259" key="1">
    <source>
        <dbReference type="Pfam" id="PF00561"/>
    </source>
</evidence>
<protein>
    <submittedName>
        <fullName evidence="2">Alpha/beta fold hydrolase</fullName>
    </submittedName>
</protein>
<keyword evidence="3" id="KW-1185">Reference proteome</keyword>
<comment type="caution">
    <text evidence="2">The sequence shown here is derived from an EMBL/GenBank/DDBJ whole genome shotgun (WGS) entry which is preliminary data.</text>
</comment>
<dbReference type="Pfam" id="PF00561">
    <property type="entry name" value="Abhydrolase_1"/>
    <property type="match status" value="1"/>
</dbReference>
<name>A0ABN1XMV8_9PSEU</name>